<dbReference type="GO" id="GO:0007188">
    <property type="term" value="P:adenylate cyclase-modulating G protein-coupled receptor signaling pathway"/>
    <property type="evidence" value="ECO:0007669"/>
    <property type="project" value="TreeGrafter"/>
</dbReference>
<keyword evidence="7 11" id="KW-0342">GTP-binding</keyword>
<organism evidence="13 14">
    <name type="scientific">Paragonimus westermani</name>
    <dbReference type="NCBI Taxonomy" id="34504"/>
    <lineage>
        <taxon>Eukaryota</taxon>
        <taxon>Metazoa</taxon>
        <taxon>Spiralia</taxon>
        <taxon>Lophotrochozoa</taxon>
        <taxon>Platyhelminthes</taxon>
        <taxon>Trematoda</taxon>
        <taxon>Digenea</taxon>
        <taxon>Plagiorchiida</taxon>
        <taxon>Troglotremata</taxon>
        <taxon>Troglotrematidae</taxon>
        <taxon>Paragonimus</taxon>
    </lineage>
</organism>
<dbReference type="Gene3D" id="3.40.50.300">
    <property type="entry name" value="P-loop containing nucleotide triphosphate hydrolases"/>
    <property type="match status" value="1"/>
</dbReference>
<evidence type="ECO:0000256" key="6">
    <source>
        <dbReference type="ARBA" id="ARBA00022842"/>
    </source>
</evidence>
<dbReference type="SUPFAM" id="SSF47895">
    <property type="entry name" value="Transducin (alpha subunit), insertion domain"/>
    <property type="match status" value="1"/>
</dbReference>
<dbReference type="GO" id="GO:0005525">
    <property type="term" value="F:GTP binding"/>
    <property type="evidence" value="ECO:0007669"/>
    <property type="project" value="UniProtKB-KW"/>
</dbReference>
<evidence type="ECO:0000256" key="11">
    <source>
        <dbReference type="PIRSR" id="PIRSR601019-1"/>
    </source>
</evidence>
<dbReference type="SMART" id="SM00275">
    <property type="entry name" value="G_alpha"/>
    <property type="match status" value="1"/>
</dbReference>
<dbReference type="PROSITE" id="PS51882">
    <property type="entry name" value="G_ALPHA"/>
    <property type="match status" value="1"/>
</dbReference>
<accession>A0A5J4N5U0</accession>
<dbReference type="GO" id="GO:0046872">
    <property type="term" value="F:metal ion binding"/>
    <property type="evidence" value="ECO:0007669"/>
    <property type="project" value="UniProtKB-KW"/>
</dbReference>
<protein>
    <submittedName>
        <fullName evidence="13">Guanine nucleotide-binding protein G(I) subunit alpha</fullName>
    </submittedName>
</protein>
<dbReference type="GO" id="GO:0003924">
    <property type="term" value="F:GTPase activity"/>
    <property type="evidence" value="ECO:0007669"/>
    <property type="project" value="InterPro"/>
</dbReference>
<evidence type="ECO:0000256" key="2">
    <source>
        <dbReference type="ARBA" id="ARBA00011356"/>
    </source>
</evidence>
<dbReference type="GO" id="GO:0001664">
    <property type="term" value="F:G protein-coupled receptor binding"/>
    <property type="evidence" value="ECO:0007669"/>
    <property type="project" value="TreeGrafter"/>
</dbReference>
<evidence type="ECO:0000313" key="14">
    <source>
        <dbReference type="Proteomes" id="UP000324629"/>
    </source>
</evidence>
<feature type="binding site" evidence="12">
    <location>
        <position position="33"/>
    </location>
    <ligand>
        <name>Mg(2+)</name>
        <dbReference type="ChEBI" id="CHEBI:18420"/>
    </ligand>
</feature>
<keyword evidence="14" id="KW-1185">Reference proteome</keyword>
<comment type="caution">
    <text evidence="13">The sequence shown here is derived from an EMBL/GenBank/DDBJ whole genome shotgun (WGS) entry which is preliminary data.</text>
</comment>
<feature type="binding site" evidence="11">
    <location>
        <begin position="52"/>
        <end position="56"/>
    </location>
    <ligand>
        <name>GTP</name>
        <dbReference type="ChEBI" id="CHEBI:37565"/>
    </ligand>
</feature>
<dbReference type="FunFam" id="3.40.50.300:FF:003559">
    <property type="entry name" value="Guanine nucleotide-binding protein G(i) subunit alpha-1"/>
    <property type="match status" value="1"/>
</dbReference>
<dbReference type="InterPro" id="IPR027417">
    <property type="entry name" value="P-loop_NTPase"/>
</dbReference>
<dbReference type="EMBL" id="QNGE01007904">
    <property type="protein sequence ID" value="KAA3670891.1"/>
    <property type="molecule type" value="Genomic_DNA"/>
</dbReference>
<dbReference type="GO" id="GO:0031683">
    <property type="term" value="F:G-protein beta/gamma-subunit complex binding"/>
    <property type="evidence" value="ECO:0007669"/>
    <property type="project" value="InterPro"/>
</dbReference>
<sequence length="111" mass="12910">MHIYKWNLDALDRLSDSSYVPSEQDVIRTRVKTTGIIEAHFSFKGLDIKMFDVGGQQTERKKWIHCFEGVTVIIFVVATSEYDLTLAEDQKWYLESESFTYIVDISENFSS</sequence>
<dbReference type="GO" id="GO:0005737">
    <property type="term" value="C:cytoplasm"/>
    <property type="evidence" value="ECO:0007669"/>
    <property type="project" value="TreeGrafter"/>
</dbReference>
<evidence type="ECO:0000256" key="4">
    <source>
        <dbReference type="ARBA" id="ARBA00022723"/>
    </source>
</evidence>
<evidence type="ECO:0000256" key="7">
    <source>
        <dbReference type="ARBA" id="ARBA00023134"/>
    </source>
</evidence>
<keyword evidence="5 11" id="KW-0547">Nucleotide-binding</keyword>
<keyword evidence="6 12" id="KW-0460">Magnesium</keyword>
<keyword evidence="4 12" id="KW-0479">Metal-binding</keyword>
<dbReference type="PANTHER" id="PTHR10218">
    <property type="entry name" value="GTP-BINDING PROTEIN ALPHA SUBUNIT"/>
    <property type="match status" value="1"/>
</dbReference>
<comment type="subunit">
    <text evidence="2">G proteins are composed of 3 units; alpha, beta and gamma. The alpha chain contains the guanine nucleotide binding site.</text>
</comment>
<dbReference type="GO" id="GO:0005834">
    <property type="term" value="C:heterotrimeric G-protein complex"/>
    <property type="evidence" value="ECO:0007669"/>
    <property type="project" value="TreeGrafter"/>
</dbReference>
<dbReference type="InterPro" id="IPR011025">
    <property type="entry name" value="GproteinA_insert"/>
</dbReference>
<reference evidence="13 14" key="1">
    <citation type="journal article" date="2019" name="Gigascience">
        <title>Whole-genome sequence of the oriental lung fluke Paragonimus westermani.</title>
        <authorList>
            <person name="Oey H."/>
            <person name="Zakrzewski M."/>
            <person name="Narain K."/>
            <person name="Devi K.R."/>
            <person name="Agatsuma T."/>
            <person name="Nawaratna S."/>
            <person name="Gobert G.N."/>
            <person name="Jones M.K."/>
            <person name="Ragan M.A."/>
            <person name="McManus D.P."/>
            <person name="Krause L."/>
        </authorList>
    </citation>
    <scope>NUCLEOTIDE SEQUENCE [LARGE SCALE GENOMIC DNA]</scope>
    <source>
        <strain evidence="13 14">IND2009</strain>
    </source>
</reference>
<proteinExistence type="inferred from homology"/>
<dbReference type="InterPro" id="IPR001019">
    <property type="entry name" value="Gprotein_alpha_su"/>
</dbReference>
<name>A0A5J4N5U0_9TREM</name>
<dbReference type="AlphaFoldDB" id="A0A5J4N5U0"/>
<keyword evidence="9" id="KW-0807">Transducer</keyword>
<evidence type="ECO:0000256" key="1">
    <source>
        <dbReference type="ARBA" id="ARBA00006628"/>
    </source>
</evidence>
<evidence type="ECO:0000256" key="9">
    <source>
        <dbReference type="ARBA" id="ARBA00023224"/>
    </source>
</evidence>
<dbReference type="Pfam" id="PF00503">
    <property type="entry name" value="G-alpha"/>
    <property type="match status" value="1"/>
</dbReference>
<evidence type="ECO:0000256" key="12">
    <source>
        <dbReference type="PIRSR" id="PIRSR601019-2"/>
    </source>
</evidence>
<evidence type="ECO:0000256" key="3">
    <source>
        <dbReference type="ARBA" id="ARBA00022707"/>
    </source>
</evidence>
<evidence type="ECO:0000313" key="13">
    <source>
        <dbReference type="EMBL" id="KAA3670891.1"/>
    </source>
</evidence>
<comment type="similarity">
    <text evidence="1">Belongs to the G-alpha family. G(i/o/t/z) subfamily.</text>
</comment>
<evidence type="ECO:0000256" key="8">
    <source>
        <dbReference type="ARBA" id="ARBA00023139"/>
    </source>
</evidence>
<keyword evidence="10" id="KW-0449">Lipoprotein</keyword>
<dbReference type="PANTHER" id="PTHR10218:SF302">
    <property type="entry name" value="GUANINE NUCLEOTIDE-BINDING PROTEIN ALPHA-5 SUBUNIT"/>
    <property type="match status" value="1"/>
</dbReference>
<keyword evidence="8" id="KW-0564">Palmitate</keyword>
<evidence type="ECO:0000256" key="5">
    <source>
        <dbReference type="ARBA" id="ARBA00022741"/>
    </source>
</evidence>
<gene>
    <name evidence="13" type="ORF">DEA37_0010199</name>
</gene>
<evidence type="ECO:0000256" key="10">
    <source>
        <dbReference type="ARBA" id="ARBA00023288"/>
    </source>
</evidence>
<dbReference type="PRINTS" id="PR00318">
    <property type="entry name" value="GPROTEINA"/>
</dbReference>
<dbReference type="SUPFAM" id="SSF52540">
    <property type="entry name" value="P-loop containing nucleoside triphosphate hydrolases"/>
    <property type="match status" value="1"/>
</dbReference>
<keyword evidence="3" id="KW-0519">Myristate</keyword>
<dbReference type="Proteomes" id="UP000324629">
    <property type="component" value="Unassembled WGS sequence"/>
</dbReference>